<reference evidence="3" key="2">
    <citation type="submission" date="2013-04" db="EMBL/GenBank/DDBJ databases">
        <title>Genomic mechanisms accounting for the adaptation to parasitism in nematode-trapping fungi.</title>
        <authorList>
            <person name="Ahren D.G."/>
        </authorList>
    </citation>
    <scope>NUCLEOTIDE SEQUENCE [LARGE SCALE GENOMIC DNA]</scope>
    <source>
        <strain evidence="3">CBS 200.50</strain>
    </source>
</reference>
<protein>
    <submittedName>
        <fullName evidence="2">Uncharacterized protein</fullName>
    </submittedName>
</protein>
<sequence length="138" mass="14799">MGVQTQELLQKPGLTMLGAIEEETSRTPWRTRLSQATAWVRLPKTDDDDDGVADQIAGEDWAAAGSPAGSGGDKAKDCAYKVITIIAMTSWMRLEDEVGDGDGDGNGDGDADGEEECTAARQQVEEERAAKLRRLVDS</sequence>
<gene>
    <name evidence="2" type="ORF">H072_9892</name>
</gene>
<organism evidence="2 3">
    <name type="scientific">Dactylellina haptotyla (strain CBS 200.50)</name>
    <name type="common">Nematode-trapping fungus</name>
    <name type="synonym">Monacrosporium haptotylum</name>
    <dbReference type="NCBI Taxonomy" id="1284197"/>
    <lineage>
        <taxon>Eukaryota</taxon>
        <taxon>Fungi</taxon>
        <taxon>Dikarya</taxon>
        <taxon>Ascomycota</taxon>
        <taxon>Pezizomycotina</taxon>
        <taxon>Orbiliomycetes</taxon>
        <taxon>Orbiliales</taxon>
        <taxon>Orbiliaceae</taxon>
        <taxon>Dactylellina</taxon>
    </lineage>
</organism>
<proteinExistence type="predicted"/>
<dbReference type="AlphaFoldDB" id="S8A0Q2"/>
<comment type="caution">
    <text evidence="2">The sequence shown here is derived from an EMBL/GenBank/DDBJ whole genome shotgun (WGS) entry which is preliminary data.</text>
</comment>
<feature type="compositionally biased region" description="Acidic residues" evidence="1">
    <location>
        <begin position="97"/>
        <end position="117"/>
    </location>
</feature>
<dbReference type="Proteomes" id="UP000015100">
    <property type="component" value="Unassembled WGS sequence"/>
</dbReference>
<feature type="region of interest" description="Disordered" evidence="1">
    <location>
        <begin position="96"/>
        <end position="122"/>
    </location>
</feature>
<dbReference type="EMBL" id="AQGS01000867">
    <property type="protein sequence ID" value="EPS36575.1"/>
    <property type="molecule type" value="Genomic_DNA"/>
</dbReference>
<evidence type="ECO:0000256" key="1">
    <source>
        <dbReference type="SAM" id="MobiDB-lite"/>
    </source>
</evidence>
<keyword evidence="3" id="KW-1185">Reference proteome</keyword>
<evidence type="ECO:0000313" key="3">
    <source>
        <dbReference type="Proteomes" id="UP000015100"/>
    </source>
</evidence>
<reference evidence="2 3" key="1">
    <citation type="journal article" date="2013" name="PLoS Genet.">
        <title>Genomic mechanisms accounting for the adaptation to parasitism in nematode-trapping fungi.</title>
        <authorList>
            <person name="Meerupati T."/>
            <person name="Andersson K.M."/>
            <person name="Friman E."/>
            <person name="Kumar D."/>
            <person name="Tunlid A."/>
            <person name="Ahren D."/>
        </authorList>
    </citation>
    <scope>NUCLEOTIDE SEQUENCE [LARGE SCALE GENOMIC DNA]</scope>
    <source>
        <strain evidence="2 3">CBS 200.50</strain>
    </source>
</reference>
<accession>S8A0Q2</accession>
<name>S8A0Q2_DACHA</name>
<dbReference type="HOGENOM" id="CLU_1855202_0_0_1"/>
<evidence type="ECO:0000313" key="2">
    <source>
        <dbReference type="EMBL" id="EPS36575.1"/>
    </source>
</evidence>